<reference evidence="1 2" key="1">
    <citation type="submission" date="2015-01" db="EMBL/GenBank/DDBJ databases">
        <title>Evolution of Trichinella species and genotypes.</title>
        <authorList>
            <person name="Korhonen P.K."/>
            <person name="Edoardo P."/>
            <person name="Giuseppe L.R."/>
            <person name="Gasser R.B."/>
        </authorList>
    </citation>
    <scope>NUCLEOTIDE SEQUENCE [LARGE SCALE GENOMIC DNA]</scope>
    <source>
        <strain evidence="1">ISS120</strain>
    </source>
</reference>
<protein>
    <submittedName>
        <fullName evidence="1">Uncharacterized protein</fullName>
    </submittedName>
</protein>
<evidence type="ECO:0000313" key="2">
    <source>
        <dbReference type="Proteomes" id="UP000054653"/>
    </source>
</evidence>
<dbReference type="Proteomes" id="UP000054653">
    <property type="component" value="Unassembled WGS sequence"/>
</dbReference>
<keyword evidence="2" id="KW-1185">Reference proteome</keyword>
<proteinExistence type="predicted"/>
<dbReference type="AlphaFoldDB" id="A0A0V1D4I2"/>
<sequence length="69" mass="8001">MSSFKITVINLSFPVLYRILNKYFAEMLAKMPQGHTLDPNTIHFQLLESIHLKTSVNVHLILLQTDTFK</sequence>
<evidence type="ECO:0000313" key="1">
    <source>
        <dbReference type="EMBL" id="KRY56448.1"/>
    </source>
</evidence>
<accession>A0A0V1D4I2</accession>
<dbReference type="EMBL" id="JYDI01000043">
    <property type="protein sequence ID" value="KRY56448.1"/>
    <property type="molecule type" value="Genomic_DNA"/>
</dbReference>
<comment type="caution">
    <text evidence="1">The sequence shown here is derived from an EMBL/GenBank/DDBJ whole genome shotgun (WGS) entry which is preliminary data.</text>
</comment>
<organism evidence="1 2">
    <name type="scientific">Trichinella britovi</name>
    <name type="common">Parasitic roundworm</name>
    <dbReference type="NCBI Taxonomy" id="45882"/>
    <lineage>
        <taxon>Eukaryota</taxon>
        <taxon>Metazoa</taxon>
        <taxon>Ecdysozoa</taxon>
        <taxon>Nematoda</taxon>
        <taxon>Enoplea</taxon>
        <taxon>Dorylaimia</taxon>
        <taxon>Trichinellida</taxon>
        <taxon>Trichinellidae</taxon>
        <taxon>Trichinella</taxon>
    </lineage>
</organism>
<gene>
    <name evidence="1" type="ORF">T03_4051</name>
</gene>
<name>A0A0V1D4I2_TRIBR</name>